<accession>A0A6N6N145</accession>
<name>A0A6N6N145_9BACT</name>
<protein>
    <submittedName>
        <fullName evidence="1">Uncharacterized protein</fullName>
    </submittedName>
</protein>
<dbReference type="RefSeq" id="WP_151151469.1">
    <property type="nucleotide sequence ID" value="NZ_WAIE01000005.1"/>
</dbReference>
<dbReference type="Proteomes" id="UP000438699">
    <property type="component" value="Unassembled WGS sequence"/>
</dbReference>
<dbReference type="EMBL" id="WAIE01000005">
    <property type="protein sequence ID" value="KAB1441214.1"/>
    <property type="molecule type" value="Genomic_DNA"/>
</dbReference>
<dbReference type="Gene3D" id="3.40.50.1980">
    <property type="entry name" value="Nitrogenase molybdenum iron protein domain"/>
    <property type="match status" value="1"/>
</dbReference>
<proteinExistence type="predicted"/>
<evidence type="ECO:0000313" key="2">
    <source>
        <dbReference type="Proteomes" id="UP000438699"/>
    </source>
</evidence>
<organism evidence="1 2">
    <name type="scientific">Pseudodesulfovibrio senegalensis</name>
    <dbReference type="NCBI Taxonomy" id="1721087"/>
    <lineage>
        <taxon>Bacteria</taxon>
        <taxon>Pseudomonadati</taxon>
        <taxon>Thermodesulfobacteriota</taxon>
        <taxon>Desulfovibrionia</taxon>
        <taxon>Desulfovibrionales</taxon>
        <taxon>Desulfovibrionaceae</taxon>
    </lineage>
</organism>
<keyword evidence="2" id="KW-1185">Reference proteome</keyword>
<dbReference type="AlphaFoldDB" id="A0A6N6N145"/>
<dbReference type="OrthoDB" id="5455089at2"/>
<gene>
    <name evidence="1" type="ORF">F8A88_12350</name>
</gene>
<comment type="caution">
    <text evidence="1">The sequence shown here is derived from an EMBL/GenBank/DDBJ whole genome shotgun (WGS) entry which is preliminary data.</text>
</comment>
<reference evidence="1 2" key="1">
    <citation type="journal article" date="2017" name="Int. J. Syst. Evol. Microbiol.">
        <title>Desulfovibrio senegalensis sp. nov., a mesophilic sulfate reducer isolated from marine sediment.</title>
        <authorList>
            <person name="Thioye A."/>
            <person name="Gam Z.B.A."/>
            <person name="Mbengue M."/>
            <person name="Cayol J.L."/>
            <person name="Joseph-Bartoli M."/>
            <person name="Toure-Kane C."/>
            <person name="Labat M."/>
        </authorList>
    </citation>
    <scope>NUCLEOTIDE SEQUENCE [LARGE SCALE GENOMIC DNA]</scope>
    <source>
        <strain evidence="1 2">DSM 101509</strain>
    </source>
</reference>
<sequence length="279" mass="30486">MNECIPSWVESHLVDDERFGSAYAAVADEKRAILKTLISRLWDWSCPERFVASSRERIGKDGWTAGEERSPADWTVFVCGADLDSPARLLAAIIPAIAAGVREILVVRDEQSPWPDSLLVALELAGVELVGEMPCDRMQQLLSHMAAGCGQGRLVLLGDVDAEVDEALRPVFLPAHGDGVIVAGSDVFPDISLLRFAHPSLALRVYGDMPVPEDDSVQPGLGRWQDDCAAVAFVDNSHVQEAAGCFPLVFGVGSEFCWVWPWLRPAFFINHCVCWTNGV</sequence>
<evidence type="ECO:0000313" key="1">
    <source>
        <dbReference type="EMBL" id="KAB1441214.1"/>
    </source>
</evidence>